<name>A0ACC1WZA6_MELAZ</name>
<comment type="caution">
    <text evidence="1">The sequence shown here is derived from an EMBL/GenBank/DDBJ whole genome shotgun (WGS) entry which is preliminary data.</text>
</comment>
<accession>A0ACC1WZA6</accession>
<reference evidence="1 2" key="1">
    <citation type="journal article" date="2023" name="Science">
        <title>Complex scaffold remodeling in plant triterpene biosynthesis.</title>
        <authorList>
            <person name="De La Pena R."/>
            <person name="Hodgson H."/>
            <person name="Liu J.C."/>
            <person name="Stephenson M.J."/>
            <person name="Martin A.C."/>
            <person name="Owen C."/>
            <person name="Harkess A."/>
            <person name="Leebens-Mack J."/>
            <person name="Jimenez L.E."/>
            <person name="Osbourn A."/>
            <person name="Sattely E.S."/>
        </authorList>
    </citation>
    <scope>NUCLEOTIDE SEQUENCE [LARGE SCALE GENOMIC DNA]</scope>
    <source>
        <strain evidence="2">cv. JPN11</strain>
        <tissue evidence="1">Leaf</tissue>
    </source>
</reference>
<gene>
    <name evidence="1" type="ORF">OWV82_021300</name>
</gene>
<dbReference type="EMBL" id="CM051405">
    <property type="protein sequence ID" value="KAJ4704379.1"/>
    <property type="molecule type" value="Genomic_DNA"/>
</dbReference>
<sequence>MAHGVCGTSQYASHAWASNSLCRSSQEEMGSQLSLYGTLCAAVIPCWILWAYKTSFGHGLLPFWLCHFLGLPNPTSFSPFNTIQKHNCSSSTTLLNGCHGLLPVAMLSTKLLEQQDSLHASSLDSSLAILNTHICAATNLFAWTCWDMLFFRKPCVTRAIKGMMTGLVCITPAAGLLAHPSLCSMFLPLCDSKGASYSGQGRVQFLKQLVRATFCNRLEHSSYTHHSPGNWIDNTTSND</sequence>
<keyword evidence="2" id="KW-1185">Reference proteome</keyword>
<evidence type="ECO:0000313" key="2">
    <source>
        <dbReference type="Proteomes" id="UP001164539"/>
    </source>
</evidence>
<organism evidence="1 2">
    <name type="scientific">Melia azedarach</name>
    <name type="common">Chinaberry tree</name>
    <dbReference type="NCBI Taxonomy" id="155640"/>
    <lineage>
        <taxon>Eukaryota</taxon>
        <taxon>Viridiplantae</taxon>
        <taxon>Streptophyta</taxon>
        <taxon>Embryophyta</taxon>
        <taxon>Tracheophyta</taxon>
        <taxon>Spermatophyta</taxon>
        <taxon>Magnoliopsida</taxon>
        <taxon>eudicotyledons</taxon>
        <taxon>Gunneridae</taxon>
        <taxon>Pentapetalae</taxon>
        <taxon>rosids</taxon>
        <taxon>malvids</taxon>
        <taxon>Sapindales</taxon>
        <taxon>Meliaceae</taxon>
        <taxon>Melia</taxon>
    </lineage>
</organism>
<protein>
    <submittedName>
        <fullName evidence="1">Ammonium transporter</fullName>
    </submittedName>
</protein>
<dbReference type="Proteomes" id="UP001164539">
    <property type="component" value="Chromosome 12"/>
</dbReference>
<evidence type="ECO:0000313" key="1">
    <source>
        <dbReference type="EMBL" id="KAJ4704379.1"/>
    </source>
</evidence>
<proteinExistence type="predicted"/>